<dbReference type="Proteomes" id="UP001497535">
    <property type="component" value="Unassembled WGS sequence"/>
</dbReference>
<sequence length="134" mass="15283">MSQIIPEFNRSIPPPALPLKTVTEQPSPPQTVFLKAVMEQPSPHTALPLNTEKMVQLPTAFPEKLLWKLAKGKTVLQYHLCYACQNRLFNSKDKIVRNGDRVIIKIELCDNCVKDNCEATDLLSNKRRKIEKKT</sequence>
<name>A0ACB0XWN2_MELEN</name>
<organism evidence="1 2">
    <name type="scientific">Meloidogyne enterolobii</name>
    <name type="common">Root-knot nematode worm</name>
    <name type="synonym">Meloidogyne mayaguensis</name>
    <dbReference type="NCBI Taxonomy" id="390850"/>
    <lineage>
        <taxon>Eukaryota</taxon>
        <taxon>Metazoa</taxon>
        <taxon>Ecdysozoa</taxon>
        <taxon>Nematoda</taxon>
        <taxon>Chromadorea</taxon>
        <taxon>Rhabditida</taxon>
        <taxon>Tylenchina</taxon>
        <taxon>Tylenchomorpha</taxon>
        <taxon>Tylenchoidea</taxon>
        <taxon>Meloidogynidae</taxon>
        <taxon>Meloidogyninae</taxon>
        <taxon>Meloidogyne</taxon>
    </lineage>
</organism>
<dbReference type="EMBL" id="CAVMJV010000003">
    <property type="protein sequence ID" value="CAK5020976.1"/>
    <property type="molecule type" value="Genomic_DNA"/>
</dbReference>
<gene>
    <name evidence="1" type="ORF">MENTE1834_LOCUS4593</name>
</gene>
<evidence type="ECO:0000313" key="2">
    <source>
        <dbReference type="Proteomes" id="UP001497535"/>
    </source>
</evidence>
<proteinExistence type="predicted"/>
<reference evidence="1" key="1">
    <citation type="submission" date="2023-11" db="EMBL/GenBank/DDBJ databases">
        <authorList>
            <person name="Poullet M."/>
        </authorList>
    </citation>
    <scope>NUCLEOTIDE SEQUENCE</scope>
    <source>
        <strain evidence="1">E1834</strain>
    </source>
</reference>
<evidence type="ECO:0000313" key="1">
    <source>
        <dbReference type="EMBL" id="CAK5020976.1"/>
    </source>
</evidence>
<protein>
    <submittedName>
        <fullName evidence="1">Uncharacterized protein</fullName>
    </submittedName>
</protein>
<keyword evidence="2" id="KW-1185">Reference proteome</keyword>
<accession>A0ACB0XWN2</accession>
<comment type="caution">
    <text evidence="1">The sequence shown here is derived from an EMBL/GenBank/DDBJ whole genome shotgun (WGS) entry which is preliminary data.</text>
</comment>